<dbReference type="STRING" id="112413.SAMN05421854_1011682"/>
<dbReference type="Proteomes" id="UP000199137">
    <property type="component" value="Unassembled WGS sequence"/>
</dbReference>
<proteinExistence type="predicted"/>
<protein>
    <recommendedName>
        <fullName evidence="3">Alpha/beta hydrolase</fullName>
    </recommendedName>
</protein>
<dbReference type="AlphaFoldDB" id="A0A1I5GLI1"/>
<dbReference type="EMBL" id="FOWC01000001">
    <property type="protein sequence ID" value="SFO36914.1"/>
    <property type="molecule type" value="Genomic_DNA"/>
</dbReference>
<organism evidence="1 2">
    <name type="scientific">Amycolatopsis rubida</name>
    <dbReference type="NCBI Taxonomy" id="112413"/>
    <lineage>
        <taxon>Bacteria</taxon>
        <taxon>Bacillati</taxon>
        <taxon>Actinomycetota</taxon>
        <taxon>Actinomycetes</taxon>
        <taxon>Pseudonocardiales</taxon>
        <taxon>Pseudonocardiaceae</taxon>
        <taxon>Amycolatopsis</taxon>
    </lineage>
</organism>
<accession>A0A1I5GLI1</accession>
<reference evidence="1 2" key="1">
    <citation type="submission" date="2016-10" db="EMBL/GenBank/DDBJ databases">
        <authorList>
            <person name="de Groot N.N."/>
        </authorList>
    </citation>
    <scope>NUCLEOTIDE SEQUENCE [LARGE SCALE GENOMIC DNA]</scope>
    <source>
        <strain evidence="1 2">DSM 44637</strain>
    </source>
</reference>
<gene>
    <name evidence="1" type="ORF">SAMN05421854_1011682</name>
</gene>
<evidence type="ECO:0000313" key="2">
    <source>
        <dbReference type="Proteomes" id="UP000199137"/>
    </source>
</evidence>
<evidence type="ECO:0008006" key="3">
    <source>
        <dbReference type="Google" id="ProtNLM"/>
    </source>
</evidence>
<name>A0A1I5GLI1_9PSEU</name>
<evidence type="ECO:0000313" key="1">
    <source>
        <dbReference type="EMBL" id="SFO36914.1"/>
    </source>
</evidence>
<sequence>MTHRSAEGDPVLILLHGTGGGQTICSVWRAN</sequence>